<organism evidence="2 3">
    <name type="scientific">Thanatephorus cucumeris (strain AG1-IA)</name>
    <name type="common">Rice sheath blight fungus</name>
    <name type="synonym">Rhizoctonia solani</name>
    <dbReference type="NCBI Taxonomy" id="983506"/>
    <lineage>
        <taxon>Eukaryota</taxon>
        <taxon>Fungi</taxon>
        <taxon>Dikarya</taxon>
        <taxon>Basidiomycota</taxon>
        <taxon>Agaricomycotina</taxon>
        <taxon>Agaricomycetes</taxon>
        <taxon>Cantharellales</taxon>
        <taxon>Ceratobasidiaceae</taxon>
        <taxon>Rhizoctonia</taxon>
        <taxon>Rhizoctonia solani AG-1</taxon>
    </lineage>
</organism>
<dbReference type="AlphaFoldDB" id="L8WIA4"/>
<reference evidence="2 3" key="1">
    <citation type="journal article" date="2013" name="Nat. Commun.">
        <title>The evolution and pathogenic mechanisms of the rice sheath blight pathogen.</title>
        <authorList>
            <person name="Zheng A."/>
            <person name="Lin R."/>
            <person name="Xu L."/>
            <person name="Qin P."/>
            <person name="Tang C."/>
            <person name="Ai P."/>
            <person name="Zhang D."/>
            <person name="Liu Y."/>
            <person name="Sun Z."/>
            <person name="Feng H."/>
            <person name="Wang Y."/>
            <person name="Chen Y."/>
            <person name="Liang X."/>
            <person name="Fu R."/>
            <person name="Li Q."/>
            <person name="Zhang J."/>
            <person name="Yu X."/>
            <person name="Xie Z."/>
            <person name="Ding L."/>
            <person name="Guan P."/>
            <person name="Tang J."/>
            <person name="Liang Y."/>
            <person name="Wang S."/>
            <person name="Deng Q."/>
            <person name="Li S."/>
            <person name="Zhu J."/>
            <person name="Wang L."/>
            <person name="Liu H."/>
            <person name="Li P."/>
        </authorList>
    </citation>
    <scope>NUCLEOTIDE SEQUENCE [LARGE SCALE GENOMIC DNA]</scope>
    <source>
        <strain evidence="3">AG-1 IA</strain>
    </source>
</reference>
<accession>L8WIA4</accession>
<name>L8WIA4_THACA</name>
<evidence type="ECO:0000256" key="1">
    <source>
        <dbReference type="SAM" id="MobiDB-lite"/>
    </source>
</evidence>
<proteinExistence type="predicted"/>
<evidence type="ECO:0000313" key="3">
    <source>
        <dbReference type="Proteomes" id="UP000011668"/>
    </source>
</evidence>
<gene>
    <name evidence="2" type="ORF">AG1IA_08031</name>
</gene>
<sequence length="333" mass="37348">MGCAMGTRPRRIPAGSYAVRSNRGLPRFRPWSGCLKLLTDYIVLAEDNYCSDIYKTIPSCQALAETRSVVSLMQYEITDFIIAFGCFASPQASSQNRDLAESACGESGDYRFMPCRPASDLLHRPVSYTPSAVARLCVSFLSHPPSRKVMRAGLSHSLTSQTRGRALSVHPRCFAVAGVPPTFTSLGPMADAEEQNSDQDTDPPSVNWWDGTGPRNMWEAIVLWRMSCQIPHFPDLRRDSDRLSAPRDTFSYHLHSAEDIKPAPLGIIASRPFRIVFTETSLTLYLPLIDILNTLIVIFTRLQMFNSIVWMIGGRQYLVPDYSWYVAVQRTKP</sequence>
<keyword evidence="3" id="KW-1185">Reference proteome</keyword>
<feature type="region of interest" description="Disordered" evidence="1">
    <location>
        <begin position="185"/>
        <end position="208"/>
    </location>
</feature>
<dbReference type="Proteomes" id="UP000011668">
    <property type="component" value="Unassembled WGS sequence"/>
</dbReference>
<evidence type="ECO:0000313" key="2">
    <source>
        <dbReference type="EMBL" id="ELU37936.1"/>
    </source>
</evidence>
<dbReference type="HOGENOM" id="CLU_834651_0_0_1"/>
<feature type="compositionally biased region" description="Acidic residues" evidence="1">
    <location>
        <begin position="191"/>
        <end position="201"/>
    </location>
</feature>
<comment type="caution">
    <text evidence="2">The sequence shown here is derived from an EMBL/GenBank/DDBJ whole genome shotgun (WGS) entry which is preliminary data.</text>
</comment>
<protein>
    <submittedName>
        <fullName evidence="2">Uncharacterized protein</fullName>
    </submittedName>
</protein>
<dbReference type="EMBL" id="AFRT01002351">
    <property type="protein sequence ID" value="ELU37936.1"/>
    <property type="molecule type" value="Genomic_DNA"/>
</dbReference>